<dbReference type="Proteomes" id="UP000199068">
    <property type="component" value="Unassembled WGS sequence"/>
</dbReference>
<name>A0A1G9P3Q9_9FIRM</name>
<protein>
    <submittedName>
        <fullName evidence="1">Uncharacterized protein</fullName>
    </submittedName>
</protein>
<evidence type="ECO:0000313" key="2">
    <source>
        <dbReference type="Proteomes" id="UP000199068"/>
    </source>
</evidence>
<dbReference type="AlphaFoldDB" id="A0A1G9P3Q9"/>
<reference evidence="1 2" key="1">
    <citation type="submission" date="2016-10" db="EMBL/GenBank/DDBJ databases">
        <authorList>
            <person name="de Groot N.N."/>
        </authorList>
    </citation>
    <scope>NUCLEOTIDE SEQUENCE [LARGE SCALE GENOMIC DNA]</scope>
    <source>
        <strain evidence="1 2">DSM 797</strain>
    </source>
</reference>
<gene>
    <name evidence="1" type="ORF">SAMN04515677_104205</name>
</gene>
<sequence>MNFININIFIDRIEFYIFNVENNEKRVIMSDTIVIPKSFQIGDKLNYLRKFLIMLVQKYNIKKSNIVIEDAIGIDIIDIVKVEGIVEEVFSNCGVIICK</sequence>
<organism evidence="1 2">
    <name type="scientific">Romboutsia lituseburensis DSM 797</name>
    <dbReference type="NCBI Taxonomy" id="1121325"/>
    <lineage>
        <taxon>Bacteria</taxon>
        <taxon>Bacillati</taxon>
        <taxon>Bacillota</taxon>
        <taxon>Clostridia</taxon>
        <taxon>Peptostreptococcales</taxon>
        <taxon>Peptostreptococcaceae</taxon>
        <taxon>Romboutsia</taxon>
    </lineage>
</organism>
<accession>A0A1G9P3Q9</accession>
<keyword evidence="2" id="KW-1185">Reference proteome</keyword>
<dbReference type="RefSeq" id="WP_092725548.1">
    <property type="nucleotide sequence ID" value="NZ_FNGW01000004.1"/>
</dbReference>
<dbReference type="EMBL" id="FNGW01000004">
    <property type="protein sequence ID" value="SDL93468.1"/>
    <property type="molecule type" value="Genomic_DNA"/>
</dbReference>
<evidence type="ECO:0000313" key="1">
    <source>
        <dbReference type="EMBL" id="SDL93468.1"/>
    </source>
</evidence>
<proteinExistence type="predicted"/>
<dbReference type="STRING" id="1121325.SAMN04515677_104205"/>